<feature type="site" description="Electron transfer via tryptophanyl radical" evidence="18">
    <location>
        <position position="389"/>
    </location>
</feature>
<dbReference type="Gene3D" id="1.25.40.80">
    <property type="match status" value="1"/>
</dbReference>
<dbReference type="GO" id="GO:0005634">
    <property type="term" value="C:nucleus"/>
    <property type="evidence" value="ECO:0007669"/>
    <property type="project" value="UniProtKB-SubCell"/>
</dbReference>
<dbReference type="Pfam" id="PF03441">
    <property type="entry name" value="FAD_binding_7"/>
    <property type="match status" value="1"/>
</dbReference>
<dbReference type="GO" id="GO:0048471">
    <property type="term" value="C:perinuclear region of cytoplasm"/>
    <property type="evidence" value="ECO:0007669"/>
    <property type="project" value="UniProtKB-SubCell"/>
</dbReference>
<feature type="site" description="Electron transfer via tryptophanyl radical" evidence="18">
    <location>
        <position position="330"/>
    </location>
</feature>
<dbReference type="PROSITE" id="PS51645">
    <property type="entry name" value="PHR_CRY_ALPHA_BETA"/>
    <property type="match status" value="1"/>
</dbReference>
<dbReference type="SUPFAM" id="SSF52425">
    <property type="entry name" value="Cryptochrome/photolyase, N-terminal domain"/>
    <property type="match status" value="1"/>
</dbReference>
<keyword evidence="21" id="KW-1185">Reference proteome</keyword>
<dbReference type="RefSeq" id="XP_025414102.1">
    <property type="nucleotide sequence ID" value="XM_025558317.1"/>
</dbReference>
<keyword evidence="14" id="KW-0804">Transcription</keyword>
<dbReference type="GO" id="GO:0003677">
    <property type="term" value="F:DNA binding"/>
    <property type="evidence" value="ECO:0007669"/>
    <property type="project" value="TreeGrafter"/>
</dbReference>
<dbReference type="PANTHER" id="PTHR11455:SF17">
    <property type="entry name" value="CRYPTOCHROME-1"/>
    <property type="match status" value="1"/>
</dbReference>
<evidence type="ECO:0000256" key="7">
    <source>
        <dbReference type="ARBA" id="ARBA00022543"/>
    </source>
</evidence>
<evidence type="ECO:0000313" key="21">
    <source>
        <dbReference type="Proteomes" id="UP000694846"/>
    </source>
</evidence>
<gene>
    <name evidence="20" type="primary">cry</name>
    <name evidence="22 23 24" type="synonym">LOC112686143</name>
    <name evidence="20" type="ORF">g.26374</name>
</gene>
<evidence type="ECO:0000256" key="8">
    <source>
        <dbReference type="ARBA" id="ARBA00022630"/>
    </source>
</evidence>
<name>A0A2S2Q297_9HEMI</name>
<evidence type="ECO:0000256" key="12">
    <source>
        <dbReference type="ARBA" id="ARBA00023015"/>
    </source>
</evidence>
<keyword evidence="5" id="KW-0963">Cytoplasm</keyword>
<dbReference type="Gene3D" id="1.10.579.10">
    <property type="entry name" value="DNA Cyclobutane Dipyrimidine Photolyase, subunit A, domain 3"/>
    <property type="match status" value="1"/>
</dbReference>
<keyword evidence="9" id="KW-0547">Nucleotide-binding</keyword>
<dbReference type="GO" id="GO:0043153">
    <property type="term" value="P:entrainment of circadian clock by photoperiod"/>
    <property type="evidence" value="ECO:0007669"/>
    <property type="project" value="TreeGrafter"/>
</dbReference>
<keyword evidence="16" id="KW-0539">Nucleus</keyword>
<feature type="binding site" evidence="17">
    <location>
        <begin position="402"/>
        <end position="404"/>
    </location>
    <ligand>
        <name>FAD</name>
        <dbReference type="ChEBI" id="CHEBI:57692"/>
    </ligand>
</feature>
<evidence type="ECO:0000256" key="13">
    <source>
        <dbReference type="ARBA" id="ARBA00023108"/>
    </source>
</evidence>
<comment type="similarity">
    <text evidence="3">Belongs to the DNA photolyase class-1 family.</text>
</comment>
<keyword evidence="11" id="KW-0157">Chromophore</keyword>
<keyword evidence="7" id="KW-0716">Sensory transduction</keyword>
<evidence type="ECO:0000313" key="23">
    <source>
        <dbReference type="RefSeq" id="XP_025414103.1"/>
    </source>
</evidence>
<dbReference type="SUPFAM" id="SSF48173">
    <property type="entry name" value="Cryptochrome/photolyase FAD-binding domain"/>
    <property type="match status" value="1"/>
</dbReference>
<dbReference type="GO" id="GO:0009881">
    <property type="term" value="F:photoreceptor activity"/>
    <property type="evidence" value="ECO:0007669"/>
    <property type="project" value="UniProtKB-KW"/>
</dbReference>
<evidence type="ECO:0000256" key="18">
    <source>
        <dbReference type="PIRSR" id="PIRSR602081-2"/>
    </source>
</evidence>
<evidence type="ECO:0000259" key="19">
    <source>
        <dbReference type="PROSITE" id="PS51645"/>
    </source>
</evidence>
<dbReference type="EMBL" id="GGMS01002682">
    <property type="protein sequence ID" value="MBY71885.1"/>
    <property type="molecule type" value="Transcribed_RNA"/>
</dbReference>
<dbReference type="GO" id="GO:0032922">
    <property type="term" value="P:circadian regulation of gene expression"/>
    <property type="evidence" value="ECO:0007669"/>
    <property type="project" value="TreeGrafter"/>
</dbReference>
<evidence type="ECO:0000256" key="10">
    <source>
        <dbReference type="ARBA" id="ARBA00022827"/>
    </source>
</evidence>
<dbReference type="Pfam" id="PF00875">
    <property type="entry name" value="DNA_photolyase"/>
    <property type="match status" value="1"/>
</dbReference>
<keyword evidence="12" id="KW-0805">Transcription regulation</keyword>
<feature type="binding site" evidence="17">
    <location>
        <position position="244"/>
    </location>
    <ligand>
        <name>FAD</name>
        <dbReference type="ChEBI" id="CHEBI:57692"/>
    </ligand>
</feature>
<evidence type="ECO:0000313" key="20">
    <source>
        <dbReference type="EMBL" id="MBY71885.1"/>
    </source>
</evidence>
<keyword evidence="13" id="KW-0090">Biological rhythms</keyword>
<feature type="domain" description="Photolyase/cryptochrome alpha/beta" evidence="19">
    <location>
        <begin position="2"/>
        <end position="131"/>
    </location>
</feature>
<evidence type="ECO:0000256" key="3">
    <source>
        <dbReference type="ARBA" id="ARBA00005862"/>
    </source>
</evidence>
<keyword evidence="7" id="KW-0600">Photoreceptor protein</keyword>
<protein>
    <recommendedName>
        <fullName evidence="4">Cryptochrome-1</fullName>
    </recommendedName>
</protein>
<dbReference type="InterPro" id="IPR036155">
    <property type="entry name" value="Crypto/Photolyase_N_sf"/>
</dbReference>
<evidence type="ECO:0000256" key="1">
    <source>
        <dbReference type="ARBA" id="ARBA00004123"/>
    </source>
</evidence>
<dbReference type="InterPro" id="IPR005101">
    <property type="entry name" value="Cryptochr/Photolyase_FAD-bd"/>
</dbReference>
<dbReference type="InterPro" id="IPR006050">
    <property type="entry name" value="DNA_photolyase_N"/>
</dbReference>
<dbReference type="GO" id="GO:0045892">
    <property type="term" value="P:negative regulation of DNA-templated transcription"/>
    <property type="evidence" value="ECO:0007669"/>
    <property type="project" value="TreeGrafter"/>
</dbReference>
<evidence type="ECO:0000256" key="17">
    <source>
        <dbReference type="PIRSR" id="PIRSR602081-1"/>
    </source>
</evidence>
<evidence type="ECO:0000313" key="24">
    <source>
        <dbReference type="RefSeq" id="XP_025414104.1"/>
    </source>
</evidence>
<evidence type="ECO:0000256" key="15">
    <source>
        <dbReference type="ARBA" id="ARBA00023170"/>
    </source>
</evidence>
<dbReference type="PANTHER" id="PTHR11455">
    <property type="entry name" value="CRYPTOCHROME"/>
    <property type="match status" value="1"/>
</dbReference>
<dbReference type="Gene3D" id="3.40.50.620">
    <property type="entry name" value="HUPs"/>
    <property type="match status" value="1"/>
</dbReference>
<reference evidence="20" key="1">
    <citation type="submission" date="2018-04" db="EMBL/GenBank/DDBJ databases">
        <title>Transcriptome assembly of Sipha flava.</title>
        <authorList>
            <person name="Scully E.D."/>
            <person name="Geib S.M."/>
            <person name="Palmer N.A."/>
            <person name="Koch K."/>
            <person name="Bradshaw J."/>
            <person name="Heng-Moss T."/>
            <person name="Sarath G."/>
        </authorList>
    </citation>
    <scope>NUCLEOTIDE SEQUENCE</scope>
</reference>
<comment type="cofactor">
    <cofactor evidence="17">
        <name>FAD</name>
        <dbReference type="ChEBI" id="CHEBI:57692"/>
    </cofactor>
    <text evidence="17">Binds 1 FAD per subunit.</text>
</comment>
<evidence type="ECO:0000256" key="6">
    <source>
        <dbReference type="ARBA" id="ARBA00022491"/>
    </source>
</evidence>
<evidence type="ECO:0000256" key="11">
    <source>
        <dbReference type="ARBA" id="ARBA00022991"/>
    </source>
</evidence>
<dbReference type="RefSeq" id="XP_025414104.1">
    <property type="nucleotide sequence ID" value="XM_025558319.1"/>
</dbReference>
<keyword evidence="8 17" id="KW-0285">Flavoprotein</keyword>
<feature type="site" description="Electron transfer via tryptophanyl radical" evidence="18">
    <location>
        <position position="412"/>
    </location>
</feature>
<keyword evidence="6" id="KW-0678">Repressor</keyword>
<evidence type="ECO:0000256" key="16">
    <source>
        <dbReference type="ARBA" id="ARBA00023242"/>
    </source>
</evidence>
<evidence type="ECO:0000256" key="4">
    <source>
        <dbReference type="ARBA" id="ARBA00021159"/>
    </source>
</evidence>
<feature type="binding site" evidence="17">
    <location>
        <begin position="299"/>
        <end position="306"/>
    </location>
    <ligand>
        <name>FAD</name>
        <dbReference type="ChEBI" id="CHEBI:57692"/>
    </ligand>
</feature>
<dbReference type="GO" id="GO:0071949">
    <property type="term" value="F:FAD binding"/>
    <property type="evidence" value="ECO:0007669"/>
    <property type="project" value="TreeGrafter"/>
</dbReference>
<comment type="subcellular location">
    <subcellularLocation>
        <location evidence="2">Cytoplasm</location>
        <location evidence="2">Perinuclear region</location>
    </subcellularLocation>
    <subcellularLocation>
        <location evidence="1">Nucleus</location>
    </subcellularLocation>
</comment>
<evidence type="ECO:0000256" key="5">
    <source>
        <dbReference type="ARBA" id="ARBA00022490"/>
    </source>
</evidence>
<dbReference type="AlphaFoldDB" id="A0A2S2Q297"/>
<evidence type="ECO:0000256" key="14">
    <source>
        <dbReference type="ARBA" id="ARBA00023163"/>
    </source>
</evidence>
<dbReference type="InterPro" id="IPR002081">
    <property type="entry name" value="Cryptochrome/DNA_photolyase_1"/>
</dbReference>
<keyword evidence="15" id="KW-0675">Receptor</keyword>
<dbReference type="RefSeq" id="XP_025414103.1">
    <property type="nucleotide sequence ID" value="XM_025558318.1"/>
</dbReference>
<evidence type="ECO:0000313" key="22">
    <source>
        <dbReference type="RefSeq" id="XP_025414102.1"/>
    </source>
</evidence>
<dbReference type="OrthoDB" id="435881at2759"/>
<evidence type="ECO:0000256" key="9">
    <source>
        <dbReference type="ARBA" id="ARBA00022741"/>
    </source>
</evidence>
<reference evidence="22 23" key="2">
    <citation type="submission" date="2025-04" db="UniProtKB">
        <authorList>
            <consortium name="RefSeq"/>
        </authorList>
    </citation>
    <scope>IDENTIFICATION</scope>
    <source>
        <tissue evidence="22 23">Whole body</tissue>
    </source>
</reference>
<keyword evidence="10 17" id="KW-0274">FAD</keyword>
<dbReference type="Proteomes" id="UP000694846">
    <property type="component" value="Unplaced"/>
</dbReference>
<sequence length="553" mass="64068">MSIAVHWFRNGLRLHDNPALIEAINNADKLITLYIFDEETFVTNLIGFNPMRFLLESLKDLNDTLTLYGGCLYILQGNPVNVFKEIKEKIGLDVLTFEQDCEHIGRVRDSKVVQFCQANGINCIEKVSHTLWNPKDIIKENGGQPPFTFKQFQVIAKNIGLPPNPMMNVDWLSVIFEKLPTSILEKFKALENPTPQTFHIYPENISEVGESSSTYHWYGGETRALEQLNDRLVFEKEAFISGFYLPNQGSPNLLGPPSSLSAALRYGCLSIRKLYWELSNLFLQTFDGNLLPQYSATSQLIWRDYFYTMSIDNENFGQIEGNPACLSIPWNDINNEENKIMLECWKTGRTGYPFIDAGMRQLLQEGWIHHVVRNSVACFLTRGDLWISWTEGLKHFLKYLIDADYSVCSGNWIWVSSSTFEQLLDYPLCVCPVSYGLRLDPTGDYIRRYVPELKNMPKKYIYEPWKCPESIQKEVGCIVGKNYPNRIIDHVTASRLNRKKILALRNSMSMVPHCRPSNQEEVQKFMCLREECMQQLYSKEYQDIDSYEYFNYQ</sequence>
<accession>A0A2S2Q297</accession>
<evidence type="ECO:0000256" key="2">
    <source>
        <dbReference type="ARBA" id="ARBA00004556"/>
    </source>
</evidence>
<dbReference type="InterPro" id="IPR014729">
    <property type="entry name" value="Rossmann-like_a/b/a_fold"/>
</dbReference>
<dbReference type="PRINTS" id="PR00147">
    <property type="entry name" value="DNAPHOTLYASE"/>
</dbReference>
<proteinExistence type="inferred from homology"/>
<dbReference type="InterPro" id="IPR036134">
    <property type="entry name" value="Crypto/Photolyase_FAD-like_sf"/>
</dbReference>
<organism evidence="20">
    <name type="scientific">Sipha flava</name>
    <name type="common">yellow sugarcane aphid</name>
    <dbReference type="NCBI Taxonomy" id="143950"/>
    <lineage>
        <taxon>Eukaryota</taxon>
        <taxon>Metazoa</taxon>
        <taxon>Ecdysozoa</taxon>
        <taxon>Arthropoda</taxon>
        <taxon>Hexapoda</taxon>
        <taxon>Insecta</taxon>
        <taxon>Pterygota</taxon>
        <taxon>Neoptera</taxon>
        <taxon>Paraneoptera</taxon>
        <taxon>Hemiptera</taxon>
        <taxon>Sternorrhyncha</taxon>
        <taxon>Aphidomorpha</taxon>
        <taxon>Aphidoidea</taxon>
        <taxon>Aphididae</taxon>
        <taxon>Sipha</taxon>
    </lineage>
</organism>